<protein>
    <recommendedName>
        <fullName evidence="2">DUF6850 domain-containing protein</fullName>
    </recommendedName>
</protein>
<reference evidence="3" key="2">
    <citation type="submission" date="2021-04" db="EMBL/GenBank/DDBJ databases">
        <authorList>
            <person name="Gilroy R."/>
        </authorList>
    </citation>
    <scope>NUCLEOTIDE SEQUENCE</scope>
    <source>
        <strain evidence="3">ChiHjej12B11-16260</strain>
    </source>
</reference>
<feature type="domain" description="DUF6850" evidence="2">
    <location>
        <begin position="63"/>
        <end position="518"/>
    </location>
</feature>
<accession>A0A9D1VQ02</accession>
<proteinExistence type="predicted"/>
<organism evidence="3 4">
    <name type="scientific">Candidatus Barnesiella excrementipullorum</name>
    <dbReference type="NCBI Taxonomy" id="2838479"/>
    <lineage>
        <taxon>Bacteria</taxon>
        <taxon>Pseudomonadati</taxon>
        <taxon>Bacteroidota</taxon>
        <taxon>Bacteroidia</taxon>
        <taxon>Bacteroidales</taxon>
        <taxon>Barnesiellaceae</taxon>
        <taxon>Barnesiella</taxon>
    </lineage>
</organism>
<reference evidence="3" key="1">
    <citation type="journal article" date="2021" name="PeerJ">
        <title>Extensive microbial diversity within the chicken gut microbiome revealed by metagenomics and culture.</title>
        <authorList>
            <person name="Gilroy R."/>
            <person name="Ravi A."/>
            <person name="Getino M."/>
            <person name="Pursley I."/>
            <person name="Horton D.L."/>
            <person name="Alikhan N.F."/>
            <person name="Baker D."/>
            <person name="Gharbi K."/>
            <person name="Hall N."/>
            <person name="Watson M."/>
            <person name="Adriaenssens E.M."/>
            <person name="Foster-Nyarko E."/>
            <person name="Jarju S."/>
            <person name="Secka A."/>
            <person name="Antonio M."/>
            <person name="Oren A."/>
            <person name="Chaudhuri R.R."/>
            <person name="La Ragione R."/>
            <person name="Hildebrand F."/>
            <person name="Pallen M.J."/>
        </authorList>
    </citation>
    <scope>NUCLEOTIDE SEQUENCE</scope>
    <source>
        <strain evidence="3">ChiHjej12B11-16260</strain>
    </source>
</reference>
<evidence type="ECO:0000313" key="3">
    <source>
        <dbReference type="EMBL" id="HIX44673.1"/>
    </source>
</evidence>
<evidence type="ECO:0000256" key="1">
    <source>
        <dbReference type="SAM" id="SignalP"/>
    </source>
</evidence>
<evidence type="ECO:0000313" key="4">
    <source>
        <dbReference type="Proteomes" id="UP000824246"/>
    </source>
</evidence>
<dbReference type="Pfam" id="PF21012">
    <property type="entry name" value="DUF6850"/>
    <property type="match status" value="1"/>
</dbReference>
<dbReference type="InterPro" id="IPR049236">
    <property type="entry name" value="DUF6850"/>
</dbReference>
<dbReference type="EMBL" id="DXFB01000010">
    <property type="protein sequence ID" value="HIX44673.1"/>
    <property type="molecule type" value="Genomic_DNA"/>
</dbReference>
<dbReference type="AlphaFoldDB" id="A0A9D1VQ02"/>
<gene>
    <name evidence="3" type="ORF">H9982_00460</name>
</gene>
<sequence>MTLVKSLSLPLVAFLCAAPAWAAMPADTASLPASPPGTQERMWRYASCFHRFADEVYANPSAQLHRYNFSLSSASLSGEYSKESEPLFYENGDGYDAFSFEADTYIRRHNFVLWGDAAYSNSRLRNVRWNETSDHLLLYPYLTADSIGGDFDKESYSFAGGYAGHAGRIAWGTQLSYVATIAYRGVDPRPKNVTSRLSLRLGLTYLWDRYGAGIFGEGEKYKQTSDIDFYSEMGSSKVYHLTGMAMHYVRFAGNNYDSYYNGYRWRAGIELHPLNRSGWHAWGEINRFAFEKILSSLNELPLASVTEYQGSAGVGYKMRVDTTASWGVVVDGRYVDRRGTENIFGDAAGNIYPQIASMQPYRNRVASVSISGYYEGGAFTRLSYAIEPRVSSSMLSTTYAYPARSMAVNHLEAAADFYLSYVAGRSLWRFEAGSGYRMAYDGNLDITTVEGGDNVLLPVLQHTYRTLAAADWHLTASLCYAVGLKNDYTLAFRLAWQHHRYDIGIVTHYAAASLSLVF</sequence>
<feature type="chain" id="PRO_5039108655" description="DUF6850 domain-containing protein" evidence="1">
    <location>
        <begin position="23"/>
        <end position="518"/>
    </location>
</feature>
<feature type="signal peptide" evidence="1">
    <location>
        <begin position="1"/>
        <end position="22"/>
    </location>
</feature>
<dbReference type="Proteomes" id="UP000824246">
    <property type="component" value="Unassembled WGS sequence"/>
</dbReference>
<comment type="caution">
    <text evidence="3">The sequence shown here is derived from an EMBL/GenBank/DDBJ whole genome shotgun (WGS) entry which is preliminary data.</text>
</comment>
<keyword evidence="1" id="KW-0732">Signal</keyword>
<name>A0A9D1VQ02_9BACT</name>
<evidence type="ECO:0000259" key="2">
    <source>
        <dbReference type="Pfam" id="PF21012"/>
    </source>
</evidence>